<sequence>MPQYSEYNSRQWPQQSNALSASELHQRQQQQHQQQQHIESNIFGRLEATGEVDRLQRLLRSHLIESGWRDAMRNRARDAIRRIGGGLAIDGDDDASRKTMDGLLSEMISEGRATVPPEARGAVADRLRAVLGEGAVGVGVGIGKTGDFKA</sequence>
<keyword evidence="3" id="KW-1185">Reference proteome</keyword>
<feature type="region of interest" description="Disordered" evidence="1">
    <location>
        <begin position="1"/>
        <end position="37"/>
    </location>
</feature>
<dbReference type="Gene3D" id="1.10.246.140">
    <property type="match status" value="1"/>
</dbReference>
<proteinExistence type="predicted"/>
<dbReference type="InterPro" id="IPR018783">
    <property type="entry name" value="TF_ENY2"/>
</dbReference>
<feature type="compositionally biased region" description="Low complexity" evidence="1">
    <location>
        <begin position="27"/>
        <end position="37"/>
    </location>
</feature>
<comment type="caution">
    <text evidence="2">The sequence shown here is derived from an EMBL/GenBank/DDBJ whole genome shotgun (WGS) entry which is preliminary data.</text>
</comment>
<gene>
    <name evidence="2" type="ORF">ACHAW5_008770</name>
</gene>
<protein>
    <recommendedName>
        <fullName evidence="4">Transcription and mRNA export factor ENY2</fullName>
    </recommendedName>
</protein>
<reference evidence="2 3" key="1">
    <citation type="submission" date="2024-10" db="EMBL/GenBank/DDBJ databases">
        <title>Updated reference genomes for cyclostephanoid diatoms.</title>
        <authorList>
            <person name="Roberts W.R."/>
            <person name="Alverson A.J."/>
        </authorList>
    </citation>
    <scope>NUCLEOTIDE SEQUENCE [LARGE SCALE GENOMIC DNA]</scope>
    <source>
        <strain evidence="2 3">AJA276-08</strain>
    </source>
</reference>
<dbReference type="AlphaFoldDB" id="A0ABD3P882"/>
<evidence type="ECO:0000313" key="2">
    <source>
        <dbReference type="EMBL" id="KAL3783406.1"/>
    </source>
</evidence>
<organism evidence="2 3">
    <name type="scientific">Stephanodiscus triporus</name>
    <dbReference type="NCBI Taxonomy" id="2934178"/>
    <lineage>
        <taxon>Eukaryota</taxon>
        <taxon>Sar</taxon>
        <taxon>Stramenopiles</taxon>
        <taxon>Ochrophyta</taxon>
        <taxon>Bacillariophyta</taxon>
        <taxon>Coscinodiscophyceae</taxon>
        <taxon>Thalassiosirophycidae</taxon>
        <taxon>Stephanodiscales</taxon>
        <taxon>Stephanodiscaceae</taxon>
        <taxon>Stephanodiscus</taxon>
    </lineage>
</organism>
<dbReference type="PANTHER" id="PTHR12514">
    <property type="entry name" value="ENHANCER OF YELLOW 2 TRANSCRIPTION FACTOR"/>
    <property type="match status" value="1"/>
</dbReference>
<accession>A0ABD3P882</accession>
<dbReference type="Proteomes" id="UP001530315">
    <property type="component" value="Unassembled WGS sequence"/>
</dbReference>
<evidence type="ECO:0008006" key="4">
    <source>
        <dbReference type="Google" id="ProtNLM"/>
    </source>
</evidence>
<dbReference type="EMBL" id="JALLAZ020000973">
    <property type="protein sequence ID" value="KAL3783406.1"/>
    <property type="molecule type" value="Genomic_DNA"/>
</dbReference>
<feature type="compositionally biased region" description="Polar residues" evidence="1">
    <location>
        <begin position="1"/>
        <end position="20"/>
    </location>
</feature>
<evidence type="ECO:0000256" key="1">
    <source>
        <dbReference type="SAM" id="MobiDB-lite"/>
    </source>
</evidence>
<dbReference type="Pfam" id="PF10163">
    <property type="entry name" value="EnY2"/>
    <property type="match status" value="1"/>
</dbReference>
<evidence type="ECO:0000313" key="3">
    <source>
        <dbReference type="Proteomes" id="UP001530315"/>
    </source>
</evidence>
<name>A0ABD3P882_9STRA</name>
<dbReference type="InterPro" id="IPR038212">
    <property type="entry name" value="TF_EnY2_sf"/>
</dbReference>